<dbReference type="FunFam" id="3.40.50.300:FF:000285">
    <property type="entry name" value="Sporulation initiation inhibitor Soj"/>
    <property type="match status" value="1"/>
</dbReference>
<proteinExistence type="predicted"/>
<feature type="domain" description="AAA" evidence="2">
    <location>
        <begin position="3"/>
        <end position="178"/>
    </location>
</feature>
<dbReference type="EMBL" id="AP018933">
    <property type="protein sequence ID" value="BBG28823.1"/>
    <property type="molecule type" value="Genomic_DNA"/>
</dbReference>
<keyword evidence="4" id="KW-1185">Reference proteome</keyword>
<protein>
    <submittedName>
        <fullName evidence="3">ATPase</fullName>
    </submittedName>
</protein>
<comment type="similarity">
    <text evidence="1">To B.subtilis soj.</text>
</comment>
<dbReference type="CDD" id="cd02042">
    <property type="entry name" value="ParAB_family"/>
    <property type="match status" value="1"/>
</dbReference>
<reference evidence="3 4" key="1">
    <citation type="submission" date="2018-09" db="EMBL/GenBank/DDBJ databases">
        <title>Zymobacter palmae IAM14233 (=T109) whole genome analysis.</title>
        <authorList>
            <person name="Yanase H."/>
        </authorList>
    </citation>
    <scope>NUCLEOTIDE SEQUENCE [LARGE SCALE GENOMIC DNA]</scope>
    <source>
        <strain evidence="3 4">IAM14233</strain>
    </source>
</reference>
<dbReference type="PANTHER" id="PTHR13696">
    <property type="entry name" value="P-LOOP CONTAINING NUCLEOSIDE TRIPHOSPHATE HYDROLASE"/>
    <property type="match status" value="1"/>
</dbReference>
<gene>
    <name evidence="3" type="ORF">ZBT109_0023</name>
</gene>
<dbReference type="KEGG" id="zpl:ZBT109_0023"/>
<name>A0A348HB21_9GAMM</name>
<dbReference type="SUPFAM" id="SSF52540">
    <property type="entry name" value="P-loop containing nucleoside triphosphate hydrolases"/>
    <property type="match status" value="1"/>
</dbReference>
<evidence type="ECO:0000259" key="2">
    <source>
        <dbReference type="Pfam" id="PF13614"/>
    </source>
</evidence>
<dbReference type="Gene3D" id="3.40.50.300">
    <property type="entry name" value="P-loop containing nucleotide triphosphate hydrolases"/>
    <property type="match status" value="1"/>
</dbReference>
<sequence>MTQIIAVTNQKGGVGKTTTAVNLAASLAGLKKSVLLIDLDPQGHATMGSGVDKYDLEHGSVLDVLMGDTSAYNAILGTDFGYDLLPGNGDLTAAEVDLLQNEHHERSLSEAIAAVAADYDVILIDCPPSLNMLTVNALTASTGVLIPLQCEFYALEGLSALLDTVEQIRASVNPDLAISGIVRTMYDNRIMLTRDVSKQLSDHFGDALLKAAIPRNIRVAEAPSHGMPVTRYAKLSRGAHAYRVLAKELIKRLGL</sequence>
<dbReference type="Proteomes" id="UP000267342">
    <property type="component" value="Chromosome"/>
</dbReference>
<dbReference type="PIRSF" id="PIRSF009320">
    <property type="entry name" value="Nuc_binding_HP_1000"/>
    <property type="match status" value="1"/>
</dbReference>
<dbReference type="Pfam" id="PF13614">
    <property type="entry name" value="AAA_31"/>
    <property type="match status" value="1"/>
</dbReference>
<evidence type="ECO:0000313" key="4">
    <source>
        <dbReference type="Proteomes" id="UP000267342"/>
    </source>
</evidence>
<dbReference type="AlphaFoldDB" id="A0A348HB21"/>
<organism evidence="3 4">
    <name type="scientific">Zymobacter palmae</name>
    <dbReference type="NCBI Taxonomy" id="33074"/>
    <lineage>
        <taxon>Bacteria</taxon>
        <taxon>Pseudomonadati</taxon>
        <taxon>Pseudomonadota</taxon>
        <taxon>Gammaproteobacteria</taxon>
        <taxon>Oceanospirillales</taxon>
        <taxon>Halomonadaceae</taxon>
        <taxon>Zymobacter group</taxon>
        <taxon>Zymobacter</taxon>
    </lineage>
</organism>
<dbReference type="InterPro" id="IPR025669">
    <property type="entry name" value="AAA_dom"/>
</dbReference>
<dbReference type="OrthoDB" id="9815116at2"/>
<dbReference type="PANTHER" id="PTHR13696:SF52">
    <property type="entry name" value="PARA FAMILY PROTEIN CT_582"/>
    <property type="match status" value="1"/>
</dbReference>
<dbReference type="InterPro" id="IPR027417">
    <property type="entry name" value="P-loop_NTPase"/>
</dbReference>
<dbReference type="STRING" id="1123510.GCA_000620025_00116"/>
<evidence type="ECO:0000256" key="1">
    <source>
        <dbReference type="ARBA" id="ARBA00060876"/>
    </source>
</evidence>
<dbReference type="InterPro" id="IPR050678">
    <property type="entry name" value="DNA_Partitioning_ATPase"/>
</dbReference>
<dbReference type="RefSeq" id="WP_027704370.1">
    <property type="nucleotide sequence ID" value="NZ_AP018933.1"/>
</dbReference>
<accession>A0A348HB21</accession>
<evidence type="ECO:0000313" key="3">
    <source>
        <dbReference type="EMBL" id="BBG28823.1"/>
    </source>
</evidence>